<comment type="subcellular location">
    <subcellularLocation>
        <location evidence="2">Nucleus</location>
        <location evidence="2">Nucleolus</location>
    </subcellularLocation>
</comment>
<keyword evidence="4 8" id="KW-0853">WD repeat</keyword>
<evidence type="ECO:0000256" key="2">
    <source>
        <dbReference type="ARBA" id="ARBA00004604"/>
    </source>
</evidence>
<dbReference type="Gene3D" id="2.130.10.10">
    <property type="entry name" value="YVTN repeat-like/Quinoprotein amine dehydrogenase"/>
    <property type="match status" value="1"/>
</dbReference>
<evidence type="ECO:0000259" key="9">
    <source>
        <dbReference type="SMART" id="SM01033"/>
    </source>
</evidence>
<gene>
    <name evidence="10" type="ORF">SYNPS1DRAFT_14121</name>
</gene>
<dbReference type="AlphaFoldDB" id="A0A4P9Z4K8"/>
<dbReference type="SUPFAM" id="SSF50978">
    <property type="entry name" value="WD40 repeat-like"/>
    <property type="match status" value="1"/>
</dbReference>
<evidence type="ECO:0000256" key="5">
    <source>
        <dbReference type="ARBA" id="ARBA00022737"/>
    </source>
</evidence>
<dbReference type="InterPro" id="IPR012952">
    <property type="entry name" value="BING4_C_dom"/>
</dbReference>
<evidence type="ECO:0000256" key="1">
    <source>
        <dbReference type="ARBA" id="ARBA00004099"/>
    </source>
</evidence>
<dbReference type="InterPro" id="IPR036322">
    <property type="entry name" value="WD40_repeat_dom_sf"/>
</dbReference>
<dbReference type="InterPro" id="IPR019775">
    <property type="entry name" value="WD40_repeat_CS"/>
</dbReference>
<dbReference type="Pfam" id="PF08149">
    <property type="entry name" value="BING4CT"/>
    <property type="match status" value="1"/>
</dbReference>
<reference evidence="11" key="1">
    <citation type="journal article" date="2018" name="Nat. Microbiol.">
        <title>Leveraging single-cell genomics to expand the fungal tree of life.</title>
        <authorList>
            <person name="Ahrendt S.R."/>
            <person name="Quandt C.A."/>
            <person name="Ciobanu D."/>
            <person name="Clum A."/>
            <person name="Salamov A."/>
            <person name="Andreopoulos B."/>
            <person name="Cheng J.F."/>
            <person name="Woyke T."/>
            <person name="Pelin A."/>
            <person name="Henrissat B."/>
            <person name="Reynolds N.K."/>
            <person name="Benny G.L."/>
            <person name="Smith M.E."/>
            <person name="James T.Y."/>
            <person name="Grigoriev I.V."/>
        </authorList>
    </citation>
    <scope>NUCLEOTIDE SEQUENCE [LARGE SCALE GENOMIC DNA]</scope>
    <source>
        <strain evidence="11">Benny S71-1</strain>
    </source>
</reference>
<name>A0A4P9Z4K8_9FUNG</name>
<proteinExistence type="predicted"/>
<feature type="repeat" description="WD" evidence="8">
    <location>
        <begin position="221"/>
        <end position="262"/>
    </location>
</feature>
<dbReference type="GO" id="GO:0032040">
    <property type="term" value="C:small-subunit processome"/>
    <property type="evidence" value="ECO:0007669"/>
    <property type="project" value="TreeGrafter"/>
</dbReference>
<dbReference type="PROSITE" id="PS50294">
    <property type="entry name" value="WD_REPEATS_REGION"/>
    <property type="match status" value="1"/>
</dbReference>
<evidence type="ECO:0000256" key="8">
    <source>
        <dbReference type="PROSITE-ProRule" id="PRU00221"/>
    </source>
</evidence>
<keyword evidence="11" id="KW-1185">Reference proteome</keyword>
<dbReference type="EMBL" id="KZ989407">
    <property type="protein sequence ID" value="RKP26500.1"/>
    <property type="molecule type" value="Genomic_DNA"/>
</dbReference>
<evidence type="ECO:0000256" key="6">
    <source>
        <dbReference type="ARBA" id="ARBA00023242"/>
    </source>
</evidence>
<organism evidence="10 11">
    <name type="scientific">Syncephalis pseudoplumigaleata</name>
    <dbReference type="NCBI Taxonomy" id="1712513"/>
    <lineage>
        <taxon>Eukaryota</taxon>
        <taxon>Fungi</taxon>
        <taxon>Fungi incertae sedis</taxon>
        <taxon>Zoopagomycota</taxon>
        <taxon>Zoopagomycotina</taxon>
        <taxon>Zoopagomycetes</taxon>
        <taxon>Zoopagales</taxon>
        <taxon>Piptocephalidaceae</taxon>
        <taxon>Syncephalis</taxon>
    </lineage>
</organism>
<evidence type="ECO:0000256" key="3">
    <source>
        <dbReference type="ARBA" id="ARBA00022552"/>
    </source>
</evidence>
<dbReference type="Pfam" id="PF00400">
    <property type="entry name" value="WD40"/>
    <property type="match status" value="1"/>
</dbReference>
<dbReference type="PANTHER" id="PTHR14085">
    <property type="entry name" value="WD-REPEAT PROTEIN BING4"/>
    <property type="match status" value="1"/>
</dbReference>
<dbReference type="InterPro" id="IPR015943">
    <property type="entry name" value="WD40/YVTN_repeat-like_dom_sf"/>
</dbReference>
<dbReference type="InterPro" id="IPR040315">
    <property type="entry name" value="WDR46/Utp7"/>
</dbReference>
<comment type="function">
    <text evidence="1">Involved in nucleolar processing of pre-18S ribosomal RNA.</text>
</comment>
<dbReference type="InterPro" id="IPR001680">
    <property type="entry name" value="WD40_rpt"/>
</dbReference>
<dbReference type="PANTHER" id="PTHR14085:SF3">
    <property type="entry name" value="WD REPEAT-CONTAINING PROTEIN 46"/>
    <property type="match status" value="1"/>
</dbReference>
<evidence type="ECO:0000256" key="4">
    <source>
        <dbReference type="ARBA" id="ARBA00022574"/>
    </source>
</evidence>
<keyword evidence="6" id="KW-0539">Nucleus</keyword>
<feature type="domain" description="BING4 C-terminal" evidence="9">
    <location>
        <begin position="302"/>
        <end position="381"/>
    </location>
</feature>
<accession>A0A4P9Z4K8</accession>
<dbReference type="FunFam" id="2.130.10.10:FF:000378">
    <property type="entry name" value="U3 small nucleolar RNA-associated protein 7"/>
    <property type="match status" value="1"/>
</dbReference>
<dbReference type="OrthoDB" id="10251154at2759"/>
<dbReference type="GO" id="GO:0000462">
    <property type="term" value="P:maturation of SSU-rRNA from tricistronic rRNA transcript (SSU-rRNA, 5.8S rRNA, LSU-rRNA)"/>
    <property type="evidence" value="ECO:0007669"/>
    <property type="project" value="TreeGrafter"/>
</dbReference>
<sequence>MNEFAKEAAETAARAEMLLTEEAGYLEAEGMEKTFKFTQEKIRPHLDLASQSKMFTLKLDTFGPYQLDYARNGRHMLIGGRRGHVASFDWRAGKLGCELHLRETVRDVCWLHNETMFAVAQKKHVYIYDHTGLEIHCLKKHGNVHKLDFLPYHFLLTSINESGYLKYHDTSTGQLIAEINTGLGQCDVMAQNPYNAVIHLGHAQGAVTLWSPNVTTPLVKMQCHKGPVTALAVQHAGYYMATAGLDGQLKIWDIRKFESVHDYYTPKPASTLDISQMGLLAVGYNNTITVWKDAFQTKQASPYMNHTMSGQTVHDLQFCPYDDVLGYGSTDGISSLVIPGSGEPNFDSLAANPYQTAKQRREAEVHSLLEKIQPDLIMLEPNFIGRVEKKPQALLDQERLESLVRSASSTSIWMLPGWLIISTLCCAMLCCARG</sequence>
<dbReference type="Proteomes" id="UP000278143">
    <property type="component" value="Unassembled WGS sequence"/>
</dbReference>
<keyword evidence="5" id="KW-0677">Repeat</keyword>
<protein>
    <recommendedName>
        <fullName evidence="7">U three protein 7</fullName>
    </recommendedName>
</protein>
<evidence type="ECO:0000313" key="10">
    <source>
        <dbReference type="EMBL" id="RKP26500.1"/>
    </source>
</evidence>
<evidence type="ECO:0000313" key="11">
    <source>
        <dbReference type="Proteomes" id="UP000278143"/>
    </source>
</evidence>
<dbReference type="SMART" id="SM01033">
    <property type="entry name" value="BING4CT"/>
    <property type="match status" value="1"/>
</dbReference>
<dbReference type="PROSITE" id="PS00678">
    <property type="entry name" value="WD_REPEATS_1"/>
    <property type="match status" value="1"/>
</dbReference>
<keyword evidence="3" id="KW-0698">rRNA processing</keyword>
<dbReference type="PROSITE" id="PS50082">
    <property type="entry name" value="WD_REPEATS_2"/>
    <property type="match status" value="1"/>
</dbReference>
<dbReference type="GO" id="GO:0030686">
    <property type="term" value="C:90S preribosome"/>
    <property type="evidence" value="ECO:0007669"/>
    <property type="project" value="TreeGrafter"/>
</dbReference>
<dbReference type="SMART" id="SM00320">
    <property type="entry name" value="WD40"/>
    <property type="match status" value="5"/>
</dbReference>
<evidence type="ECO:0000256" key="7">
    <source>
        <dbReference type="ARBA" id="ARBA00076453"/>
    </source>
</evidence>